<sequence length="260" mass="27878">MLFRTLPAALATLLLGAISLTACDDDDQPATVTTGKLNFELENVVGAQSLAFGTPYATLAGDPFSVTKFSYILSNFKLTKADGSVWAEPESYHLIKQSDAGSRNFTIADIPPGDYTGLTFTIGVDAARNTAGAQTGALAQDNDMYWDWNSGYIFLKLEGTSTQSRTGVFTYHVGGFKDPYNSLRTVALPLPAGVTALQVSTTKTPELHLKADVQRLFAGRYPVRLAQMITTGHGADSSAVKLAINYAAGMFRIDHVHNGD</sequence>
<dbReference type="RefSeq" id="WP_111479017.1">
    <property type="nucleotide sequence ID" value="NZ_QHKM01000004.1"/>
</dbReference>
<feature type="domain" description="Copper-binding protein MbnP-like" evidence="2">
    <location>
        <begin position="34"/>
        <end position="225"/>
    </location>
</feature>
<protein>
    <recommendedName>
        <fullName evidence="2">Copper-binding protein MbnP-like domain-containing protein</fullName>
    </recommendedName>
</protein>
<proteinExistence type="predicted"/>
<comment type="caution">
    <text evidence="3">The sequence shown here is derived from an EMBL/GenBank/DDBJ whole genome shotgun (WGS) entry which is preliminary data.</text>
</comment>
<dbReference type="InterPro" id="IPR046863">
    <property type="entry name" value="MbnP-like_dom"/>
</dbReference>
<keyword evidence="1" id="KW-0732">Signal</keyword>
<dbReference type="OrthoDB" id="1422031at2"/>
<dbReference type="EMBL" id="QHKM01000004">
    <property type="protein sequence ID" value="RAK66107.1"/>
    <property type="molecule type" value="Genomic_DNA"/>
</dbReference>
<evidence type="ECO:0000259" key="2">
    <source>
        <dbReference type="Pfam" id="PF20243"/>
    </source>
</evidence>
<dbReference type="AlphaFoldDB" id="A0A328BGQ3"/>
<organism evidence="3 4">
    <name type="scientific">Hymenobacter edaphi</name>
    <dbReference type="NCBI Taxonomy" id="2211146"/>
    <lineage>
        <taxon>Bacteria</taxon>
        <taxon>Pseudomonadati</taxon>
        <taxon>Bacteroidota</taxon>
        <taxon>Cytophagia</taxon>
        <taxon>Cytophagales</taxon>
        <taxon>Hymenobacteraceae</taxon>
        <taxon>Hymenobacter</taxon>
    </lineage>
</organism>
<evidence type="ECO:0000256" key="1">
    <source>
        <dbReference type="SAM" id="SignalP"/>
    </source>
</evidence>
<dbReference type="Pfam" id="PF20243">
    <property type="entry name" value="MbnP"/>
    <property type="match status" value="1"/>
</dbReference>
<accession>A0A328BGQ3</accession>
<reference evidence="4" key="1">
    <citation type="submission" date="2018-05" db="EMBL/GenBank/DDBJ databases">
        <authorList>
            <person name="Nie L."/>
        </authorList>
    </citation>
    <scope>NUCLEOTIDE SEQUENCE [LARGE SCALE GENOMIC DNA]</scope>
    <source>
        <strain evidence="4">NL</strain>
    </source>
</reference>
<dbReference type="Proteomes" id="UP000248553">
    <property type="component" value="Unassembled WGS sequence"/>
</dbReference>
<keyword evidence="4" id="KW-1185">Reference proteome</keyword>
<evidence type="ECO:0000313" key="4">
    <source>
        <dbReference type="Proteomes" id="UP000248553"/>
    </source>
</evidence>
<name>A0A328BGQ3_9BACT</name>
<gene>
    <name evidence="3" type="ORF">DLM85_15540</name>
</gene>
<evidence type="ECO:0000313" key="3">
    <source>
        <dbReference type="EMBL" id="RAK66107.1"/>
    </source>
</evidence>
<feature type="signal peptide" evidence="1">
    <location>
        <begin position="1"/>
        <end position="22"/>
    </location>
</feature>
<dbReference type="PROSITE" id="PS51257">
    <property type="entry name" value="PROKAR_LIPOPROTEIN"/>
    <property type="match status" value="1"/>
</dbReference>
<feature type="chain" id="PRO_5016466911" description="Copper-binding protein MbnP-like domain-containing protein" evidence="1">
    <location>
        <begin position="23"/>
        <end position="260"/>
    </location>
</feature>